<dbReference type="Proteomes" id="UP000479710">
    <property type="component" value="Unassembled WGS sequence"/>
</dbReference>
<name>A0A6G1BX78_9ORYZ</name>
<protein>
    <recommendedName>
        <fullName evidence="3">DUF834 domain-containing protein</fullName>
    </recommendedName>
</protein>
<evidence type="ECO:0000313" key="1">
    <source>
        <dbReference type="EMBL" id="KAF0892738.1"/>
    </source>
</evidence>
<accession>A0A6G1BX78</accession>
<gene>
    <name evidence="1" type="ORF">E2562_017703</name>
</gene>
<evidence type="ECO:0000313" key="2">
    <source>
        <dbReference type="Proteomes" id="UP000479710"/>
    </source>
</evidence>
<proteinExistence type="predicted"/>
<reference evidence="1 2" key="1">
    <citation type="submission" date="2019-11" db="EMBL/GenBank/DDBJ databases">
        <title>Whole genome sequence of Oryza granulata.</title>
        <authorList>
            <person name="Li W."/>
        </authorList>
    </citation>
    <scope>NUCLEOTIDE SEQUENCE [LARGE SCALE GENOMIC DNA]</scope>
    <source>
        <strain evidence="2">cv. Menghai</strain>
        <tissue evidence="1">Leaf</tissue>
    </source>
</reference>
<organism evidence="1 2">
    <name type="scientific">Oryza meyeriana var. granulata</name>
    <dbReference type="NCBI Taxonomy" id="110450"/>
    <lineage>
        <taxon>Eukaryota</taxon>
        <taxon>Viridiplantae</taxon>
        <taxon>Streptophyta</taxon>
        <taxon>Embryophyta</taxon>
        <taxon>Tracheophyta</taxon>
        <taxon>Spermatophyta</taxon>
        <taxon>Magnoliopsida</taxon>
        <taxon>Liliopsida</taxon>
        <taxon>Poales</taxon>
        <taxon>Poaceae</taxon>
        <taxon>BOP clade</taxon>
        <taxon>Oryzoideae</taxon>
        <taxon>Oryzeae</taxon>
        <taxon>Oryzinae</taxon>
        <taxon>Oryza</taxon>
        <taxon>Oryza meyeriana</taxon>
    </lineage>
</organism>
<keyword evidence="2" id="KW-1185">Reference proteome</keyword>
<dbReference type="EMBL" id="SPHZ02000011">
    <property type="protein sequence ID" value="KAF0892738.1"/>
    <property type="molecule type" value="Genomic_DNA"/>
</dbReference>
<sequence length="142" mass="14676">MCRPAVVLGDEGALGRQRCWVVGLGSSGSAWRRGSPRMAAAEGLGDSDGDRTMRRGARGSHVTGAPDLELVEVGPYDLEHVEVQHRLLDLATVVEEGSDDDGCRRLLDLAAAVEEGSGGDVAAVEEGSDGDSLTMATNGIGS</sequence>
<evidence type="ECO:0008006" key="3">
    <source>
        <dbReference type="Google" id="ProtNLM"/>
    </source>
</evidence>
<comment type="caution">
    <text evidence="1">The sequence shown here is derived from an EMBL/GenBank/DDBJ whole genome shotgun (WGS) entry which is preliminary data.</text>
</comment>
<dbReference type="AlphaFoldDB" id="A0A6G1BX78"/>